<name>A0AAJ0CMC3_9HYPO</name>
<feature type="region of interest" description="Disordered" evidence="4">
    <location>
        <begin position="45"/>
        <end position="70"/>
    </location>
</feature>
<dbReference type="CDD" id="cd00067">
    <property type="entry name" value="GAL4"/>
    <property type="match status" value="1"/>
</dbReference>
<dbReference type="PROSITE" id="PS50048">
    <property type="entry name" value="ZN2_CY6_FUNGAL_2"/>
    <property type="match status" value="1"/>
</dbReference>
<dbReference type="GO" id="GO:0005634">
    <property type="term" value="C:nucleus"/>
    <property type="evidence" value="ECO:0007669"/>
    <property type="project" value="UniProtKB-SubCell"/>
</dbReference>
<sequence>MGRQWRQRPIACQSCRRRKIRCSRQFPCSNCTSRGVKCVQFYGPQEAGSSEPPPQEQHPEHVPGKPDSGGVVVSNADIKARLDRLENWIAGINGPGPGPGSVPGPSDGHIDRLRHQPSSRNAQPISPALSSTAQHLAEDLWLGGGFIFTKAKYIAPENTFFDAGVYYHLSPIRLIKKPYFILQDVTPSQLGPGSRQVCLVLPLYDEACLIVQSFTSECAIVSPTIHAPSLLSSVQGIYASIQQQTQVDRDHLLLFLSVIASVAHSCSPGDDICKLYSSHVEANLQCPIWADAAFALSDEIKRRGQPSIVCLQGQTITFKVSSYVEGSSVRTRSLLSTSIAMARDMGFHRIDMPGENVNLGSPTETEIARRLWWDIVIFDWLFAAFPGSHEGVYTINPRHMAVNKPSVIQHITPTGDGQSSSQRNDQEQTDVSYFLERIRLAELAREYVDGCPLSLASTRGGNHERLKDFDVKLNAYQQNLPSYFSLTGPDGISKSSTAKHPSLILRCVHINSLVYIERCILHIRYFSYSTIDPKYAFSRTACFECARDIIRMHRNIRLDHAWILPRLKATTFLRTLLLAGAVFLLDVCSGTEMRNLQRERPEMLEAWRFMNEMQDGSDLVEQFSEFATQMLRKYGVSQSIVSALAQELPYKADHSGNPQPPNGPSERAQSDGLSMPMDIGQRWQTLDADFDLKSMSWDNVLWGFDTIMM</sequence>
<dbReference type="CDD" id="cd12148">
    <property type="entry name" value="fungal_TF_MHR"/>
    <property type="match status" value="1"/>
</dbReference>
<protein>
    <recommendedName>
        <fullName evidence="5">Zn(2)-C6 fungal-type domain-containing protein</fullName>
    </recommendedName>
</protein>
<dbReference type="Gene3D" id="4.10.240.10">
    <property type="entry name" value="Zn(2)-C6 fungal-type DNA-binding domain"/>
    <property type="match status" value="1"/>
</dbReference>
<keyword evidence="2" id="KW-0479">Metal-binding</keyword>
<evidence type="ECO:0000256" key="1">
    <source>
        <dbReference type="ARBA" id="ARBA00004123"/>
    </source>
</evidence>
<dbReference type="GO" id="GO:0000981">
    <property type="term" value="F:DNA-binding transcription factor activity, RNA polymerase II-specific"/>
    <property type="evidence" value="ECO:0007669"/>
    <property type="project" value="InterPro"/>
</dbReference>
<dbReference type="EMBL" id="JASWJB010000175">
    <property type="protein sequence ID" value="KAK2594259.1"/>
    <property type="molecule type" value="Genomic_DNA"/>
</dbReference>
<feature type="compositionally biased region" description="Polar residues" evidence="4">
    <location>
        <begin position="116"/>
        <end position="125"/>
    </location>
</feature>
<evidence type="ECO:0000256" key="3">
    <source>
        <dbReference type="ARBA" id="ARBA00023242"/>
    </source>
</evidence>
<comment type="subcellular location">
    <subcellularLocation>
        <location evidence="1">Nucleus</location>
    </subcellularLocation>
</comment>
<dbReference type="GO" id="GO:0003677">
    <property type="term" value="F:DNA binding"/>
    <property type="evidence" value="ECO:0007669"/>
    <property type="project" value="InterPro"/>
</dbReference>
<evidence type="ECO:0000259" key="5">
    <source>
        <dbReference type="PROSITE" id="PS50048"/>
    </source>
</evidence>
<dbReference type="Pfam" id="PF04082">
    <property type="entry name" value="Fungal_trans"/>
    <property type="match status" value="1"/>
</dbReference>
<feature type="domain" description="Zn(2)-C6 fungal-type" evidence="5">
    <location>
        <begin position="11"/>
        <end position="40"/>
    </location>
</feature>
<feature type="region of interest" description="Disordered" evidence="4">
    <location>
        <begin position="90"/>
        <end position="125"/>
    </location>
</feature>
<dbReference type="SMART" id="SM00066">
    <property type="entry name" value="GAL4"/>
    <property type="match status" value="1"/>
</dbReference>
<dbReference type="InterPro" id="IPR050613">
    <property type="entry name" value="Sec_Metabolite_Reg"/>
</dbReference>
<gene>
    <name evidence="6" type="ORF">QQS21_008038</name>
</gene>
<evidence type="ECO:0000256" key="2">
    <source>
        <dbReference type="ARBA" id="ARBA00022723"/>
    </source>
</evidence>
<dbReference type="PROSITE" id="PS00463">
    <property type="entry name" value="ZN2_CY6_FUNGAL_1"/>
    <property type="match status" value="1"/>
</dbReference>
<dbReference type="Pfam" id="PF00172">
    <property type="entry name" value="Zn_clus"/>
    <property type="match status" value="1"/>
</dbReference>
<keyword evidence="7" id="KW-1185">Reference proteome</keyword>
<dbReference type="GO" id="GO:0008270">
    <property type="term" value="F:zinc ion binding"/>
    <property type="evidence" value="ECO:0007669"/>
    <property type="project" value="InterPro"/>
</dbReference>
<dbReference type="PANTHER" id="PTHR31001:SF90">
    <property type="entry name" value="CENTROMERE DNA-BINDING PROTEIN COMPLEX CBF3 SUBUNIT B"/>
    <property type="match status" value="1"/>
</dbReference>
<dbReference type="PANTHER" id="PTHR31001">
    <property type="entry name" value="UNCHARACTERIZED TRANSCRIPTIONAL REGULATORY PROTEIN"/>
    <property type="match status" value="1"/>
</dbReference>
<evidence type="ECO:0000313" key="6">
    <source>
        <dbReference type="EMBL" id="KAK2594259.1"/>
    </source>
</evidence>
<dbReference type="InterPro" id="IPR007219">
    <property type="entry name" value="XnlR_reg_dom"/>
</dbReference>
<keyword evidence="3" id="KW-0539">Nucleus</keyword>
<dbReference type="SUPFAM" id="SSF57701">
    <property type="entry name" value="Zn2/Cys6 DNA-binding domain"/>
    <property type="match status" value="1"/>
</dbReference>
<feature type="region of interest" description="Disordered" evidence="4">
    <location>
        <begin position="651"/>
        <end position="674"/>
    </location>
</feature>
<proteinExistence type="predicted"/>
<dbReference type="GO" id="GO:0006351">
    <property type="term" value="P:DNA-templated transcription"/>
    <property type="evidence" value="ECO:0007669"/>
    <property type="project" value="InterPro"/>
</dbReference>
<comment type="caution">
    <text evidence="6">The sequence shown here is derived from an EMBL/GenBank/DDBJ whole genome shotgun (WGS) entry which is preliminary data.</text>
</comment>
<dbReference type="AlphaFoldDB" id="A0AAJ0CMC3"/>
<evidence type="ECO:0000256" key="4">
    <source>
        <dbReference type="SAM" id="MobiDB-lite"/>
    </source>
</evidence>
<dbReference type="InterPro" id="IPR036864">
    <property type="entry name" value="Zn2-C6_fun-type_DNA-bd_sf"/>
</dbReference>
<reference evidence="6" key="1">
    <citation type="submission" date="2023-06" db="EMBL/GenBank/DDBJ databases">
        <title>Conoideocrella luteorostrata (Hypocreales: Clavicipitaceae), a potential biocontrol fungus for elongate hemlock scale in United States Christmas tree production areas.</title>
        <authorList>
            <person name="Barrett H."/>
            <person name="Lovett B."/>
            <person name="Macias A.M."/>
            <person name="Stajich J.E."/>
            <person name="Kasson M.T."/>
        </authorList>
    </citation>
    <scope>NUCLEOTIDE SEQUENCE</scope>
    <source>
        <strain evidence="6">ARSEF 14590</strain>
    </source>
</reference>
<organism evidence="6 7">
    <name type="scientific">Conoideocrella luteorostrata</name>
    <dbReference type="NCBI Taxonomy" id="1105319"/>
    <lineage>
        <taxon>Eukaryota</taxon>
        <taxon>Fungi</taxon>
        <taxon>Dikarya</taxon>
        <taxon>Ascomycota</taxon>
        <taxon>Pezizomycotina</taxon>
        <taxon>Sordariomycetes</taxon>
        <taxon>Hypocreomycetidae</taxon>
        <taxon>Hypocreales</taxon>
        <taxon>Clavicipitaceae</taxon>
        <taxon>Conoideocrella</taxon>
    </lineage>
</organism>
<evidence type="ECO:0000313" key="7">
    <source>
        <dbReference type="Proteomes" id="UP001251528"/>
    </source>
</evidence>
<accession>A0AAJ0CMC3</accession>
<dbReference type="Proteomes" id="UP001251528">
    <property type="component" value="Unassembled WGS sequence"/>
</dbReference>
<dbReference type="InterPro" id="IPR001138">
    <property type="entry name" value="Zn2Cys6_DnaBD"/>
</dbReference>